<dbReference type="Proteomes" id="UP000017746">
    <property type="component" value="Chromosome"/>
</dbReference>
<proteinExistence type="predicted"/>
<dbReference type="AlphaFoldDB" id="U5W5E4"/>
<dbReference type="EMBL" id="CP006272">
    <property type="protein sequence ID" value="AGZ43131.1"/>
    <property type="molecule type" value="Genomic_DNA"/>
</dbReference>
<dbReference type="eggNOG" id="ENOG5032YR4">
    <property type="taxonomic scope" value="Bacteria"/>
</dbReference>
<sequence length="148" mass="15058">MDNTVKAIVAGAAGATALNAVTYLDMAVRARPASSAGEDSVSKLAELAHVPLGEDKSAENRKSGLGPLLGYATSTAAAVAWTAAGGRRMPTGVSAVALTVLGMLGSNAPMTALGVTDPRSWKAADWVSDLVPHLAYGWVTALTLRALR</sequence>
<dbReference type="STRING" id="1246995.AFR_24325"/>
<gene>
    <name evidence="1" type="ORF">AFR_24325</name>
</gene>
<reference evidence="1 2" key="1">
    <citation type="journal article" date="2014" name="J. Biotechnol.">
        <title>Complete genome sequence of the actinobacterium Actinoplanes friuliensis HAG 010964, producer of the lipopeptide antibiotic friulimycin.</title>
        <authorList>
            <person name="Ruckert C."/>
            <person name="Szczepanowski R."/>
            <person name="Albersmeier A."/>
            <person name="Goesmann A."/>
            <person name="Fischer N."/>
            <person name="Steinkamper A."/>
            <person name="Puhler A."/>
            <person name="Biener R."/>
            <person name="Schwartz D."/>
            <person name="Kalinowski J."/>
        </authorList>
    </citation>
    <scope>NUCLEOTIDE SEQUENCE [LARGE SCALE GENOMIC DNA]</scope>
    <source>
        <strain evidence="1 2">DSM 7358</strain>
    </source>
</reference>
<dbReference type="RefSeq" id="WP_023363721.1">
    <property type="nucleotide sequence ID" value="NC_022657.1"/>
</dbReference>
<dbReference type="KEGG" id="afs:AFR_24325"/>
<dbReference type="HOGENOM" id="CLU_117192_0_0_11"/>
<name>U5W5E4_9ACTN</name>
<organism evidence="1 2">
    <name type="scientific">Actinoplanes friuliensis DSM 7358</name>
    <dbReference type="NCBI Taxonomy" id="1246995"/>
    <lineage>
        <taxon>Bacteria</taxon>
        <taxon>Bacillati</taxon>
        <taxon>Actinomycetota</taxon>
        <taxon>Actinomycetes</taxon>
        <taxon>Micromonosporales</taxon>
        <taxon>Micromonosporaceae</taxon>
        <taxon>Actinoplanes</taxon>
    </lineage>
</organism>
<dbReference type="PATRIC" id="fig|1246995.3.peg.4927"/>
<evidence type="ECO:0008006" key="3">
    <source>
        <dbReference type="Google" id="ProtNLM"/>
    </source>
</evidence>
<protein>
    <recommendedName>
        <fullName evidence="3">DUF1440 domain-containing protein</fullName>
    </recommendedName>
</protein>
<evidence type="ECO:0000313" key="1">
    <source>
        <dbReference type="EMBL" id="AGZ43131.1"/>
    </source>
</evidence>
<keyword evidence="2" id="KW-1185">Reference proteome</keyword>
<accession>U5W5E4</accession>
<dbReference type="OrthoDB" id="4569917at2"/>
<evidence type="ECO:0000313" key="2">
    <source>
        <dbReference type="Proteomes" id="UP000017746"/>
    </source>
</evidence>